<evidence type="ECO:0000256" key="1">
    <source>
        <dbReference type="ARBA" id="ARBA00004141"/>
    </source>
</evidence>
<name>A0A423SUK4_PENVA</name>
<protein>
    <submittedName>
        <fullName evidence="6">Putative organic solute transporter alpha-like protein</fullName>
    </submittedName>
</protein>
<dbReference type="GO" id="GO:0016020">
    <property type="term" value="C:membrane"/>
    <property type="evidence" value="ECO:0007669"/>
    <property type="project" value="UniProtKB-SubCell"/>
</dbReference>
<dbReference type="EMBL" id="QCYY01002740">
    <property type="protein sequence ID" value="ROT67884.1"/>
    <property type="molecule type" value="Genomic_DNA"/>
</dbReference>
<keyword evidence="7" id="KW-1185">Reference proteome</keyword>
<gene>
    <name evidence="6" type="ORF">C7M84_014001</name>
</gene>
<comment type="caution">
    <text evidence="6">The sequence shown here is derived from an EMBL/GenBank/DDBJ whole genome shotgun (WGS) entry which is preliminary data.</text>
</comment>
<dbReference type="PANTHER" id="PTHR23423">
    <property type="entry name" value="ORGANIC SOLUTE TRANSPORTER-RELATED"/>
    <property type="match status" value="1"/>
</dbReference>
<feature type="transmembrane region" description="Helical" evidence="5">
    <location>
        <begin position="229"/>
        <end position="254"/>
    </location>
</feature>
<keyword evidence="2 5" id="KW-0812">Transmembrane</keyword>
<feature type="transmembrane region" description="Helical" evidence="5">
    <location>
        <begin position="266"/>
        <end position="287"/>
    </location>
</feature>
<feature type="transmembrane region" description="Helical" evidence="5">
    <location>
        <begin position="98"/>
        <end position="116"/>
    </location>
</feature>
<dbReference type="Proteomes" id="UP000283509">
    <property type="component" value="Unassembled WGS sequence"/>
</dbReference>
<evidence type="ECO:0000313" key="7">
    <source>
        <dbReference type="Proteomes" id="UP000283509"/>
    </source>
</evidence>
<organism evidence="6 7">
    <name type="scientific">Penaeus vannamei</name>
    <name type="common">Whiteleg shrimp</name>
    <name type="synonym">Litopenaeus vannamei</name>
    <dbReference type="NCBI Taxonomy" id="6689"/>
    <lineage>
        <taxon>Eukaryota</taxon>
        <taxon>Metazoa</taxon>
        <taxon>Ecdysozoa</taxon>
        <taxon>Arthropoda</taxon>
        <taxon>Crustacea</taxon>
        <taxon>Multicrustacea</taxon>
        <taxon>Malacostraca</taxon>
        <taxon>Eumalacostraca</taxon>
        <taxon>Eucarida</taxon>
        <taxon>Decapoda</taxon>
        <taxon>Dendrobranchiata</taxon>
        <taxon>Penaeoidea</taxon>
        <taxon>Penaeidae</taxon>
        <taxon>Penaeus</taxon>
    </lineage>
</organism>
<sequence length="335" mass="37784">MYSLACQDVRCAVCDSGLLCGPLWRLPRGRWWSEKEGALSPPAATTNRLPSLAALGVAGWVLLGLATVAFVTLVGLLVDTVRHVVRHCHPRHKATTCVVLSVYPVIGLCSYLGLLFQKANMFLDATAQLWFALCMWQFLQLTLSYFGGESRFVRKMEGTVLPWKGPPCCCWPCCICCPKSTVIKPQIRMVKILVMQHPWVQLIVSIFQVTLWIEGWYTHMDMRPNNAYIYIYLVTTTSFFFGLWAFIVGFKASLRQLQEFHYTPKIVAFQLTLVFLRLQAIIVNSILVPSGAIPCLPPISPKVFANSQYLCSRQTNATHSCGRYLDRCIPIQIAR</sequence>
<feature type="transmembrane region" description="Helical" evidence="5">
    <location>
        <begin position="128"/>
        <end position="146"/>
    </location>
</feature>
<accession>A0A423SUK4</accession>
<dbReference type="Pfam" id="PF03619">
    <property type="entry name" value="Solute_trans_a"/>
    <property type="match status" value="1"/>
</dbReference>
<evidence type="ECO:0000256" key="4">
    <source>
        <dbReference type="ARBA" id="ARBA00023136"/>
    </source>
</evidence>
<evidence type="ECO:0000256" key="3">
    <source>
        <dbReference type="ARBA" id="ARBA00022989"/>
    </source>
</evidence>
<dbReference type="AlphaFoldDB" id="A0A423SUK4"/>
<reference evidence="6 7" key="2">
    <citation type="submission" date="2019-01" db="EMBL/GenBank/DDBJ databases">
        <title>The decoding of complex shrimp genome reveals the adaptation for benthos swimmer, frequently molting mechanism and breeding impact on genome.</title>
        <authorList>
            <person name="Sun Y."/>
            <person name="Gao Y."/>
            <person name="Yu Y."/>
        </authorList>
    </citation>
    <scope>NUCLEOTIDE SEQUENCE [LARGE SCALE GENOMIC DNA]</scope>
    <source>
        <tissue evidence="6">Muscle</tissue>
    </source>
</reference>
<evidence type="ECO:0000256" key="5">
    <source>
        <dbReference type="SAM" id="Phobius"/>
    </source>
</evidence>
<keyword evidence="3 5" id="KW-1133">Transmembrane helix</keyword>
<reference evidence="6 7" key="1">
    <citation type="submission" date="2018-04" db="EMBL/GenBank/DDBJ databases">
        <authorList>
            <person name="Zhang X."/>
            <person name="Yuan J."/>
            <person name="Li F."/>
            <person name="Xiang J."/>
        </authorList>
    </citation>
    <scope>NUCLEOTIDE SEQUENCE [LARGE SCALE GENOMIC DNA]</scope>
    <source>
        <tissue evidence="6">Muscle</tissue>
    </source>
</reference>
<feature type="transmembrane region" description="Helical" evidence="5">
    <location>
        <begin position="57"/>
        <end position="78"/>
    </location>
</feature>
<evidence type="ECO:0000256" key="2">
    <source>
        <dbReference type="ARBA" id="ARBA00022692"/>
    </source>
</evidence>
<evidence type="ECO:0000313" key="6">
    <source>
        <dbReference type="EMBL" id="ROT67884.1"/>
    </source>
</evidence>
<proteinExistence type="predicted"/>
<feature type="transmembrane region" description="Helical" evidence="5">
    <location>
        <begin position="198"/>
        <end position="217"/>
    </location>
</feature>
<dbReference type="SMART" id="SM01417">
    <property type="entry name" value="Solute_trans_a"/>
    <property type="match status" value="1"/>
</dbReference>
<comment type="subcellular location">
    <subcellularLocation>
        <location evidence="1">Membrane</location>
        <topology evidence="1">Multi-pass membrane protein</topology>
    </subcellularLocation>
</comment>
<dbReference type="InterPro" id="IPR005178">
    <property type="entry name" value="Ostalpha/TMEM184C"/>
</dbReference>
<dbReference type="STRING" id="6689.A0A423SUK4"/>
<keyword evidence="4 5" id="KW-0472">Membrane</keyword>
<dbReference type="OrthoDB" id="5832279at2759"/>